<dbReference type="SUPFAM" id="SSF56219">
    <property type="entry name" value="DNase I-like"/>
    <property type="match status" value="1"/>
</dbReference>
<dbReference type="EC" id="2.7.7.19" evidence="8"/>
<dbReference type="SUPFAM" id="SSF55144">
    <property type="entry name" value="LigT-like"/>
    <property type="match status" value="1"/>
</dbReference>
<keyword evidence="3" id="KW-0547">Nucleotide-binding</keyword>
<evidence type="ECO:0000313" key="9">
    <source>
        <dbReference type="Proteomes" id="UP001332243"/>
    </source>
</evidence>
<evidence type="ECO:0000259" key="6">
    <source>
        <dbReference type="Pfam" id="PF04457"/>
    </source>
</evidence>
<dbReference type="Pfam" id="PF03372">
    <property type="entry name" value="Exo_endo_phos"/>
    <property type="match status" value="1"/>
</dbReference>
<dbReference type="InterPro" id="IPR040459">
    <property type="entry name" value="MJ1316"/>
</dbReference>
<keyword evidence="8" id="KW-0548">Nucleotidyltransferase</keyword>
<evidence type="ECO:0000256" key="2">
    <source>
        <dbReference type="ARBA" id="ARBA00022679"/>
    </source>
</evidence>
<evidence type="ECO:0000256" key="1">
    <source>
        <dbReference type="ARBA" id="ARBA00022664"/>
    </source>
</evidence>
<keyword evidence="9" id="KW-1185">Reference proteome</keyword>
<proteinExistence type="predicted"/>
<accession>A0ABU7RU19</accession>
<dbReference type="Pfam" id="PF04928">
    <property type="entry name" value="PAP_central"/>
    <property type="match status" value="1"/>
</dbReference>
<dbReference type="RefSeq" id="WP_331215103.1">
    <property type="nucleotide sequence ID" value="NZ_JAZGQK010000012.1"/>
</dbReference>
<feature type="domain" description="MJ1316 RNA cyclic group end recognition" evidence="6">
    <location>
        <begin position="1"/>
        <end position="65"/>
    </location>
</feature>
<evidence type="ECO:0000256" key="3">
    <source>
        <dbReference type="ARBA" id="ARBA00022741"/>
    </source>
</evidence>
<dbReference type="GO" id="GO:1990817">
    <property type="term" value="F:poly(A) RNA polymerase activity"/>
    <property type="evidence" value="ECO:0007669"/>
    <property type="project" value="UniProtKB-EC"/>
</dbReference>
<reference evidence="8 9" key="1">
    <citation type="submission" date="2024-01" db="EMBL/GenBank/DDBJ databases">
        <title>Genome insights into Plantactinospora sonchi sp. nov.</title>
        <authorList>
            <person name="Wang L."/>
        </authorList>
    </citation>
    <scope>NUCLEOTIDE SEQUENCE [LARGE SCALE GENOMIC DNA]</scope>
    <source>
        <strain evidence="8 9">NEAU-QY2</strain>
    </source>
</reference>
<dbReference type="SUPFAM" id="SSF81301">
    <property type="entry name" value="Nucleotidyltransferase"/>
    <property type="match status" value="1"/>
</dbReference>
<dbReference type="InterPro" id="IPR036691">
    <property type="entry name" value="Endo/exonu/phosph_ase_sf"/>
</dbReference>
<keyword evidence="1" id="KW-0507">mRNA processing</keyword>
<dbReference type="InterPro" id="IPR009097">
    <property type="entry name" value="Cyclic_Pdiesterase"/>
</dbReference>
<feature type="domain" description="Endonuclease/exonuclease/phosphatase" evidence="5">
    <location>
        <begin position="129"/>
        <end position="363"/>
    </location>
</feature>
<dbReference type="Gene3D" id="3.60.10.10">
    <property type="entry name" value="Endonuclease/exonuclease/phosphatase"/>
    <property type="match status" value="1"/>
</dbReference>
<sequence>MRTSAQIYHRVRWDPRFDPSRFVLGVNVHGADPARVPLPAFVPGGDIPWHRVLFIEADGEVVWDRAAGLDRVDVSPAGRVQDPRRLAAPFFTAATPHAWDPLVAAWRPAPQPEAEHSPAGRTSARLRVLTWNTLWDRYDSDRIDTARRRPLLLAALHRADADVIGLQEVEPALLDLLLEADWVRSGYTLGGDPTGADITDTGLLLLTRLPVREAGRHPLGPHKAVAALVVDGPAGPLVVAGTHLTSDHTDNGAQRREVELAQLHQLLGAVDGPVLLLGDFNDGGGTPTERLPVTDAWSEVYGRDDDTPTFDPRANPLAAVSSRSGRPGRLDRVLLRGAALRPVDAVLLGDVPATPDGLFVSDHYGVAVDVAVDHDAGVSGADGPGDSVVDLAPTARTALAWIPPQECWPAIQEIRRDHDPQVDRWPPHVNLLFGFVAESAFETVAAALCRVAAATEPFPVRLAGVRTFAHRDGTTVWLDPAADGTAPWLRLRHALERAFPGCRGRLGEYVPHLTLGRVTDPRRLVADFATRLAANPAYVGDLVLLSRRGAGPMRPRATIALGSGRLRWCDDVDPSDSARPLGATVLVGSGAAVADGVRSPSPIVGERHRIVLARQVATRLRAALPDTVVHVVGSRRLGCALPGADLDLLVASAGAVDLATVRARIGATLPAATGLRPVVGARVPGLRFTVGDLDVDVAVVSTGDVPPAEAVTRRAELGESAAVALSAVSDAEALRAAVAANRPSFIRLARQIKAWAHARGLDSAPFGGLPGLAWTVLAARTLRDAGDVDPRTLLGRFFADWAAWDWRHPVALYPTAAGVTGAGPLVDVHPTGPAVRILTPSAPVRYCSDQVGVGGRDLLTRELYAGWEIVESTGPDGLWPALLAPPPMHRRHAAWAVLTVRAVRTEAYEVTLGRVRGRLRALLSVLDRAGVPEVHAWPRPFETGPGLTRFAIGLGPVPPDVGRLAALGRPWLTDLPGVALDRLPGGDLPTLR</sequence>
<dbReference type="Proteomes" id="UP001332243">
    <property type="component" value="Unassembled WGS sequence"/>
</dbReference>
<dbReference type="CDD" id="cd09080">
    <property type="entry name" value="TDP2"/>
    <property type="match status" value="1"/>
</dbReference>
<dbReference type="Gene3D" id="1.10.1410.10">
    <property type="match status" value="1"/>
</dbReference>
<name>A0ABU7RU19_9ACTN</name>
<evidence type="ECO:0000259" key="5">
    <source>
        <dbReference type="Pfam" id="PF03372"/>
    </source>
</evidence>
<organism evidence="8 9">
    <name type="scientific">Plantactinospora sonchi</name>
    <dbReference type="NCBI Taxonomy" id="1544735"/>
    <lineage>
        <taxon>Bacteria</taxon>
        <taxon>Bacillati</taxon>
        <taxon>Actinomycetota</taxon>
        <taxon>Actinomycetes</taxon>
        <taxon>Micromonosporales</taxon>
        <taxon>Micromonosporaceae</taxon>
        <taxon>Plantactinospora</taxon>
    </lineage>
</organism>
<dbReference type="Pfam" id="PF04457">
    <property type="entry name" value="MJ1316"/>
    <property type="match status" value="1"/>
</dbReference>
<evidence type="ECO:0000256" key="4">
    <source>
        <dbReference type="ARBA" id="ARBA00022840"/>
    </source>
</evidence>
<dbReference type="InterPro" id="IPR043519">
    <property type="entry name" value="NT_sf"/>
</dbReference>
<comment type="caution">
    <text evidence="8">The sequence shown here is derived from an EMBL/GenBank/DDBJ whole genome shotgun (WGS) entry which is preliminary data.</text>
</comment>
<dbReference type="PANTHER" id="PTHR10682">
    <property type="entry name" value="POLY A POLYMERASE"/>
    <property type="match status" value="1"/>
</dbReference>
<dbReference type="PANTHER" id="PTHR10682:SF10">
    <property type="entry name" value="POLYNUCLEOTIDE ADENYLYLTRANSFERASE"/>
    <property type="match status" value="1"/>
</dbReference>
<keyword evidence="2 8" id="KW-0808">Transferase</keyword>
<protein>
    <submittedName>
        <fullName evidence="8">Poly(A) polymerase</fullName>
        <ecNumber evidence="8">2.7.7.19</ecNumber>
    </submittedName>
</protein>
<dbReference type="Pfam" id="PF13563">
    <property type="entry name" value="2_5_RNA_ligase2"/>
    <property type="match status" value="1"/>
</dbReference>
<keyword evidence="4" id="KW-0067">ATP-binding</keyword>
<gene>
    <name evidence="8" type="ORF">V1633_16025</name>
</gene>
<evidence type="ECO:0000259" key="7">
    <source>
        <dbReference type="Pfam" id="PF04928"/>
    </source>
</evidence>
<dbReference type="Gene3D" id="3.30.460.10">
    <property type="entry name" value="Beta Polymerase, domain 2"/>
    <property type="match status" value="1"/>
</dbReference>
<dbReference type="SUPFAM" id="SSF81631">
    <property type="entry name" value="PAP/OAS1 substrate-binding domain"/>
    <property type="match status" value="1"/>
</dbReference>
<dbReference type="Gene3D" id="3.90.1140.10">
    <property type="entry name" value="Cyclic phosphodiesterase"/>
    <property type="match status" value="1"/>
</dbReference>
<dbReference type="InterPro" id="IPR005135">
    <property type="entry name" value="Endo/exonuclease/phosphatase"/>
</dbReference>
<feature type="domain" description="Poly(A) polymerase central" evidence="7">
    <location>
        <begin position="746"/>
        <end position="872"/>
    </location>
</feature>
<dbReference type="InterPro" id="IPR007012">
    <property type="entry name" value="PolA_pol_cen_dom"/>
</dbReference>
<evidence type="ECO:0000313" key="8">
    <source>
        <dbReference type="EMBL" id="MEE6259998.1"/>
    </source>
</evidence>
<dbReference type="EMBL" id="JAZGQK010000012">
    <property type="protein sequence ID" value="MEE6259998.1"/>
    <property type="molecule type" value="Genomic_DNA"/>
</dbReference>